<dbReference type="GO" id="GO:0046654">
    <property type="term" value="P:tetrahydrofolate biosynthetic process"/>
    <property type="evidence" value="ECO:0007669"/>
    <property type="project" value="UniProtKB-UniPathway"/>
</dbReference>
<dbReference type="GO" id="GO:0046452">
    <property type="term" value="P:dihydrofolate metabolic process"/>
    <property type="evidence" value="ECO:0007669"/>
    <property type="project" value="TreeGrafter"/>
</dbReference>
<dbReference type="InterPro" id="IPR024072">
    <property type="entry name" value="DHFR-like_dom_sf"/>
</dbReference>
<evidence type="ECO:0000256" key="2">
    <source>
        <dbReference type="ARBA" id="ARBA00009539"/>
    </source>
</evidence>
<dbReference type="UniPathway" id="UPA00077">
    <property type="reaction ID" value="UER00158"/>
</dbReference>
<dbReference type="PIRSF" id="PIRSF000194">
    <property type="entry name" value="DHFR"/>
    <property type="match status" value="1"/>
</dbReference>
<comment type="catalytic activity">
    <reaction evidence="9">
        <text>(6S)-5,6,7,8-tetrahydrofolate + NADP(+) = 7,8-dihydrofolate + NADPH + H(+)</text>
        <dbReference type="Rhea" id="RHEA:15009"/>
        <dbReference type="ChEBI" id="CHEBI:15378"/>
        <dbReference type="ChEBI" id="CHEBI:57451"/>
        <dbReference type="ChEBI" id="CHEBI:57453"/>
        <dbReference type="ChEBI" id="CHEBI:57783"/>
        <dbReference type="ChEBI" id="CHEBI:58349"/>
        <dbReference type="EC" id="1.5.1.3"/>
    </reaction>
</comment>
<dbReference type="OrthoDB" id="9804315at2"/>
<dbReference type="PROSITE" id="PS00075">
    <property type="entry name" value="DHFR_1"/>
    <property type="match status" value="1"/>
</dbReference>
<dbReference type="InterPro" id="IPR017925">
    <property type="entry name" value="DHFR_CS"/>
</dbReference>
<evidence type="ECO:0000256" key="3">
    <source>
        <dbReference type="ARBA" id="ARBA00012856"/>
    </source>
</evidence>
<dbReference type="PANTHER" id="PTHR48069">
    <property type="entry name" value="DIHYDROFOLATE REDUCTASE"/>
    <property type="match status" value="1"/>
</dbReference>
<dbReference type="InterPro" id="IPR012259">
    <property type="entry name" value="DHFR"/>
</dbReference>
<keyword evidence="13" id="KW-1185">Reference proteome</keyword>
<protein>
    <recommendedName>
        <fullName evidence="4 9">Dihydrofolate reductase</fullName>
        <ecNumber evidence="3 9">1.5.1.3</ecNumber>
    </recommendedName>
</protein>
<dbReference type="EC" id="1.5.1.3" evidence="3 9"/>
<dbReference type="GO" id="GO:0046655">
    <property type="term" value="P:folic acid metabolic process"/>
    <property type="evidence" value="ECO:0007669"/>
    <property type="project" value="TreeGrafter"/>
</dbReference>
<evidence type="ECO:0000256" key="10">
    <source>
        <dbReference type="RuleBase" id="RU004474"/>
    </source>
</evidence>
<name>A0A077LWV9_9MICO</name>
<evidence type="ECO:0000256" key="5">
    <source>
        <dbReference type="ARBA" id="ARBA00022563"/>
    </source>
</evidence>
<evidence type="ECO:0000256" key="1">
    <source>
        <dbReference type="ARBA" id="ARBA00004903"/>
    </source>
</evidence>
<keyword evidence="5 9" id="KW-0554">One-carbon metabolism</keyword>
<organism evidence="12 13">
    <name type="scientific">Nostocoides japonicum T1-X7</name>
    <dbReference type="NCBI Taxonomy" id="1194083"/>
    <lineage>
        <taxon>Bacteria</taxon>
        <taxon>Bacillati</taxon>
        <taxon>Actinomycetota</taxon>
        <taxon>Actinomycetes</taxon>
        <taxon>Micrococcales</taxon>
        <taxon>Intrasporangiaceae</taxon>
        <taxon>Nostocoides</taxon>
    </lineage>
</organism>
<dbReference type="GO" id="GO:0006730">
    <property type="term" value="P:one-carbon metabolic process"/>
    <property type="evidence" value="ECO:0007669"/>
    <property type="project" value="UniProtKB-KW"/>
</dbReference>
<dbReference type="EMBL" id="CAJB01000031">
    <property type="protein sequence ID" value="CCH76430.1"/>
    <property type="molecule type" value="Genomic_DNA"/>
</dbReference>
<feature type="domain" description="DHFR" evidence="11">
    <location>
        <begin position="3"/>
        <end position="156"/>
    </location>
</feature>
<comment type="pathway">
    <text evidence="1 9">Cofactor biosynthesis; tetrahydrofolate biosynthesis; 5,6,7,8-tetrahydrofolate from 7,8-dihydrofolate: step 1/1.</text>
</comment>
<evidence type="ECO:0000256" key="9">
    <source>
        <dbReference type="PIRNR" id="PIRNR000194"/>
    </source>
</evidence>
<evidence type="ECO:0000313" key="13">
    <source>
        <dbReference type="Proteomes" id="UP000035721"/>
    </source>
</evidence>
<evidence type="ECO:0000256" key="7">
    <source>
        <dbReference type="ARBA" id="ARBA00023002"/>
    </source>
</evidence>
<dbReference type="FunFam" id="3.40.430.10:FF:000001">
    <property type="entry name" value="Dihydrofolate reductase"/>
    <property type="match status" value="1"/>
</dbReference>
<dbReference type="GO" id="GO:0070401">
    <property type="term" value="F:NADP+ binding"/>
    <property type="evidence" value="ECO:0007669"/>
    <property type="project" value="UniProtKB-ARBA"/>
</dbReference>
<evidence type="ECO:0000256" key="8">
    <source>
        <dbReference type="ARBA" id="ARBA00025067"/>
    </source>
</evidence>
<gene>
    <name evidence="12" type="primary">dfrA</name>
    <name evidence="12" type="ORF">BN12_1260008</name>
</gene>
<dbReference type="PRINTS" id="PR00070">
    <property type="entry name" value="DHFR"/>
</dbReference>
<comment type="similarity">
    <text evidence="2 9 10">Belongs to the dihydrofolate reductase family.</text>
</comment>
<dbReference type="STRING" id="1194083.BN12_1260008"/>
<sequence>MTRITLIAALGRNLAIGRDGAMPWHLPADLRHFKDTTMGHPLVMGRVTFESIGRPLPGRRTIVITRSPDWHHAEVESAHSFPEALALAGPADEVFVAGGGQIYREAMPYATRMVLTEVDDSPEGDTFFPEWVVDDWRETHREEHEGFAVATYERVT</sequence>
<keyword evidence="7 9" id="KW-0560">Oxidoreductase</keyword>
<dbReference type="Proteomes" id="UP000035721">
    <property type="component" value="Unassembled WGS sequence"/>
</dbReference>
<keyword evidence="6 9" id="KW-0521">NADP</keyword>
<dbReference type="CDD" id="cd00209">
    <property type="entry name" value="DHFR"/>
    <property type="match status" value="1"/>
</dbReference>
<reference evidence="12 13" key="1">
    <citation type="journal article" date="2013" name="ISME J.">
        <title>A metabolic model for members of the genus Tetrasphaera involved in enhanced biological phosphorus removal.</title>
        <authorList>
            <person name="Kristiansen R."/>
            <person name="Nguyen H.T.T."/>
            <person name="Saunders A.M."/>
            <person name="Nielsen J.L."/>
            <person name="Wimmer R."/>
            <person name="Le V.Q."/>
            <person name="McIlroy S.J."/>
            <person name="Petrovski S."/>
            <person name="Seviour R.J."/>
            <person name="Calteau A."/>
            <person name="Nielsen K.L."/>
            <person name="Nielsen P.H."/>
        </authorList>
    </citation>
    <scope>NUCLEOTIDE SEQUENCE [LARGE SCALE GENOMIC DNA]</scope>
    <source>
        <strain evidence="12 13">T1-X7</strain>
    </source>
</reference>
<dbReference type="Pfam" id="PF00186">
    <property type="entry name" value="DHFR_1"/>
    <property type="match status" value="1"/>
</dbReference>
<evidence type="ECO:0000259" key="11">
    <source>
        <dbReference type="PROSITE" id="PS51330"/>
    </source>
</evidence>
<comment type="caution">
    <text evidence="12">The sequence shown here is derived from an EMBL/GenBank/DDBJ whole genome shotgun (WGS) entry which is preliminary data.</text>
</comment>
<dbReference type="PANTHER" id="PTHR48069:SF3">
    <property type="entry name" value="DIHYDROFOLATE REDUCTASE"/>
    <property type="match status" value="1"/>
</dbReference>
<evidence type="ECO:0000313" key="12">
    <source>
        <dbReference type="EMBL" id="CCH76430.1"/>
    </source>
</evidence>
<proteinExistence type="inferred from homology"/>
<dbReference type="GO" id="GO:0005829">
    <property type="term" value="C:cytosol"/>
    <property type="evidence" value="ECO:0007669"/>
    <property type="project" value="TreeGrafter"/>
</dbReference>
<dbReference type="InterPro" id="IPR001796">
    <property type="entry name" value="DHFR_dom"/>
</dbReference>
<dbReference type="GO" id="GO:0004146">
    <property type="term" value="F:dihydrofolate reductase activity"/>
    <property type="evidence" value="ECO:0007669"/>
    <property type="project" value="UniProtKB-EC"/>
</dbReference>
<dbReference type="SUPFAM" id="SSF53597">
    <property type="entry name" value="Dihydrofolate reductase-like"/>
    <property type="match status" value="1"/>
</dbReference>
<dbReference type="PROSITE" id="PS51330">
    <property type="entry name" value="DHFR_2"/>
    <property type="match status" value="1"/>
</dbReference>
<dbReference type="RefSeq" id="WP_048553203.1">
    <property type="nucleotide sequence ID" value="NZ_HF570958.1"/>
</dbReference>
<comment type="function">
    <text evidence="8 9">Key enzyme in folate metabolism. Catalyzes an essential reaction for de novo glycine and purine synthesis, and for DNA precursor synthesis.</text>
</comment>
<dbReference type="AlphaFoldDB" id="A0A077LWV9"/>
<dbReference type="Gene3D" id="3.40.430.10">
    <property type="entry name" value="Dihydrofolate Reductase, subunit A"/>
    <property type="match status" value="1"/>
</dbReference>
<accession>A0A077LWV9</accession>
<evidence type="ECO:0000256" key="4">
    <source>
        <dbReference type="ARBA" id="ARBA00018886"/>
    </source>
</evidence>
<evidence type="ECO:0000256" key="6">
    <source>
        <dbReference type="ARBA" id="ARBA00022857"/>
    </source>
</evidence>